<dbReference type="PANTHER" id="PTHR31214:SF3">
    <property type="entry name" value="PROTEIN FAM221B"/>
    <property type="match status" value="1"/>
</dbReference>
<accession>G0UYD6</accession>
<proteinExistence type="inferred from homology"/>
<organism evidence="2">
    <name type="scientific">Trypanosoma congolense (strain IL3000)</name>
    <dbReference type="NCBI Taxonomy" id="1068625"/>
    <lineage>
        <taxon>Eukaryota</taxon>
        <taxon>Discoba</taxon>
        <taxon>Euglenozoa</taxon>
        <taxon>Kinetoplastea</taxon>
        <taxon>Metakinetoplastina</taxon>
        <taxon>Trypanosomatida</taxon>
        <taxon>Trypanosomatidae</taxon>
        <taxon>Trypanosoma</taxon>
        <taxon>Nannomonas</taxon>
    </lineage>
</organism>
<sequence length="350" mass="38801">MGEPPEHGGDVSPRKSGDIAIPVVREEPQLSHTPCCRNISESDHVHEQIRDIASVAKDVIKNNFQKHATSQEQVFQGLRLFGPSAQSQKLMRLEYEAAAYAMNTGVYVVWRCDKPKLSGANTNFCVRIGARHRCFCGHSLKEHEEPRQTNDRVVSPGCTLCGCLRYAYVPNEPEEVGEGWLSRRANWKPSSWSAKCRCGHGHLKHDPKSHNCNECFCASFISHFLCVVCDCSWEAHETAFQSEGKRMKLGLPVREKFFPLGDVEWSLRDAILNGPTSNAKAPPPCIPRVTMSAGRVPSGRVCLSATPPNQRSIRRPPSAAQPLPPHCSECGAIFRSPQSKFCSNCGKPRA</sequence>
<evidence type="ECO:0000313" key="2">
    <source>
        <dbReference type="EMBL" id="CCC94403.1"/>
    </source>
</evidence>
<dbReference type="EMBL" id="HE575323">
    <property type="protein sequence ID" value="CCC94403.1"/>
    <property type="molecule type" value="Genomic_DNA"/>
</dbReference>
<gene>
    <name evidence="2" type="ORF">TCIL3000_10_11840</name>
</gene>
<dbReference type="Pfam" id="PF14753">
    <property type="entry name" value="FAM221"/>
    <property type="match status" value="1"/>
</dbReference>
<dbReference type="InterPro" id="IPR026755">
    <property type="entry name" value="Fam221a/b"/>
</dbReference>
<comment type="similarity">
    <text evidence="1">Belongs to the FAM221 family.</text>
</comment>
<name>G0UYD6_TRYCI</name>
<dbReference type="AlphaFoldDB" id="G0UYD6"/>
<reference evidence="2" key="1">
    <citation type="journal article" date="2012" name="Proc. Natl. Acad. Sci. U.S.A.">
        <title>Antigenic diversity is generated by distinct evolutionary mechanisms in African trypanosome species.</title>
        <authorList>
            <person name="Jackson A.P."/>
            <person name="Berry A."/>
            <person name="Aslett M."/>
            <person name="Allison H.C."/>
            <person name="Burton P."/>
            <person name="Vavrova-Anderson J."/>
            <person name="Brown R."/>
            <person name="Browne H."/>
            <person name="Corton N."/>
            <person name="Hauser H."/>
            <person name="Gamble J."/>
            <person name="Gilderthorp R."/>
            <person name="Marcello L."/>
            <person name="McQuillan J."/>
            <person name="Otto T.D."/>
            <person name="Quail M.A."/>
            <person name="Sanders M.J."/>
            <person name="van Tonder A."/>
            <person name="Ginger M.L."/>
            <person name="Field M.C."/>
            <person name="Barry J.D."/>
            <person name="Hertz-Fowler C."/>
            <person name="Berriman M."/>
        </authorList>
    </citation>
    <scope>NUCLEOTIDE SEQUENCE</scope>
    <source>
        <strain evidence="2">IL3000</strain>
    </source>
</reference>
<protein>
    <submittedName>
        <fullName evidence="2">Uncharacterized protein TCIL3000_10_11840</fullName>
    </submittedName>
</protein>
<dbReference type="VEuPathDB" id="TriTrypDB:TcIL3000_10_11840"/>
<dbReference type="PANTHER" id="PTHR31214">
    <property type="entry name" value="PROTEIN FAM221A-RELATED"/>
    <property type="match status" value="1"/>
</dbReference>
<evidence type="ECO:0000256" key="1">
    <source>
        <dbReference type="ARBA" id="ARBA00011026"/>
    </source>
</evidence>